<gene>
    <name evidence="2" type="ORF">MRATA1EN1_LOCUS18110</name>
</gene>
<dbReference type="Gene3D" id="2.40.30.10">
    <property type="entry name" value="Translation factors"/>
    <property type="match status" value="1"/>
</dbReference>
<dbReference type="SUPFAM" id="SSF50447">
    <property type="entry name" value="Translation proteins"/>
    <property type="match status" value="1"/>
</dbReference>
<evidence type="ECO:0000313" key="3">
    <source>
        <dbReference type="Proteomes" id="UP001176941"/>
    </source>
</evidence>
<organism evidence="2 3">
    <name type="scientific">Rangifer tarandus platyrhynchus</name>
    <name type="common">Svalbard reindeer</name>
    <dbReference type="NCBI Taxonomy" id="3082113"/>
    <lineage>
        <taxon>Eukaryota</taxon>
        <taxon>Metazoa</taxon>
        <taxon>Chordata</taxon>
        <taxon>Craniata</taxon>
        <taxon>Vertebrata</taxon>
        <taxon>Euteleostomi</taxon>
        <taxon>Mammalia</taxon>
        <taxon>Eutheria</taxon>
        <taxon>Laurasiatheria</taxon>
        <taxon>Artiodactyla</taxon>
        <taxon>Ruminantia</taxon>
        <taxon>Pecora</taxon>
        <taxon>Cervidae</taxon>
        <taxon>Odocoileinae</taxon>
        <taxon>Rangifer</taxon>
    </lineage>
</organism>
<feature type="compositionally biased region" description="Gly residues" evidence="1">
    <location>
        <begin position="1"/>
        <end position="11"/>
    </location>
</feature>
<dbReference type="Proteomes" id="UP001176941">
    <property type="component" value="Chromosome 29"/>
</dbReference>
<dbReference type="EMBL" id="OX459965">
    <property type="protein sequence ID" value="CAI9169148.1"/>
    <property type="molecule type" value="Genomic_DNA"/>
</dbReference>
<protein>
    <submittedName>
        <fullName evidence="2">Uncharacterized protein</fullName>
    </submittedName>
</protein>
<evidence type="ECO:0000256" key="1">
    <source>
        <dbReference type="SAM" id="MobiDB-lite"/>
    </source>
</evidence>
<accession>A0ABN8Z5M0</accession>
<feature type="region of interest" description="Disordered" evidence="1">
    <location>
        <begin position="1"/>
        <end position="25"/>
    </location>
</feature>
<dbReference type="PANTHER" id="PTHR44830:SF1">
    <property type="entry name" value="TR-TYPE G DOMAIN-CONTAINING PROTEIN"/>
    <property type="match status" value="1"/>
</dbReference>
<keyword evidence="3" id="KW-1185">Reference proteome</keyword>
<dbReference type="InterPro" id="IPR009000">
    <property type="entry name" value="Transl_B-barrel_sf"/>
</dbReference>
<dbReference type="PANTHER" id="PTHR44830">
    <property type="entry name" value="ELONGATION FACTOR 1 ALPHA"/>
    <property type="match status" value="1"/>
</dbReference>
<proteinExistence type="predicted"/>
<evidence type="ECO:0000313" key="2">
    <source>
        <dbReference type="EMBL" id="CAI9169148.1"/>
    </source>
</evidence>
<reference evidence="2" key="1">
    <citation type="submission" date="2023-04" db="EMBL/GenBank/DDBJ databases">
        <authorList>
            <consortium name="ELIXIR-Norway"/>
        </authorList>
    </citation>
    <scope>NUCLEOTIDE SEQUENCE [LARGE SCALE GENOMIC DNA]</scope>
</reference>
<sequence>MGAGLAEGAGPRGKSRRKGRGLSGWNGDTLEPWKVIHKDGSASGTIPPEALDCIQLPTYLTDKPFCLPFQDVYKVDGTGTVPVETAVLNPQHGGHLAPASDTNEVQSLGMHHEALGEALPGDSMGFSVEMVSIKDVCHGTILTGDSKYDLPVEAADFLTILNHSGQTSDATHLCVVATQLTLLADLLNRGVLTAVLRRS</sequence>
<name>A0ABN8Z5M0_RANTA</name>